<name>A0A4Y2LTE6_ARAVE</name>
<evidence type="ECO:0000313" key="1">
    <source>
        <dbReference type="EMBL" id="GBN17769.1"/>
    </source>
</evidence>
<comment type="caution">
    <text evidence="1">The sequence shown here is derived from an EMBL/GenBank/DDBJ whole genome shotgun (WGS) entry which is preliminary data.</text>
</comment>
<keyword evidence="2" id="KW-1185">Reference proteome</keyword>
<gene>
    <name evidence="1" type="ORF">AVEN_16286_1</name>
</gene>
<dbReference type="AlphaFoldDB" id="A0A4Y2LTE6"/>
<evidence type="ECO:0000313" key="2">
    <source>
        <dbReference type="Proteomes" id="UP000499080"/>
    </source>
</evidence>
<proteinExistence type="predicted"/>
<accession>A0A4Y2LTE6</accession>
<reference evidence="1 2" key="1">
    <citation type="journal article" date="2019" name="Sci. Rep.">
        <title>Orb-weaving spider Araneus ventricosus genome elucidates the spidroin gene catalogue.</title>
        <authorList>
            <person name="Kono N."/>
            <person name="Nakamura H."/>
            <person name="Ohtoshi R."/>
            <person name="Moran D.A.P."/>
            <person name="Shinohara A."/>
            <person name="Yoshida Y."/>
            <person name="Fujiwara M."/>
            <person name="Mori M."/>
            <person name="Tomita M."/>
            <person name="Arakawa K."/>
        </authorList>
    </citation>
    <scope>NUCLEOTIDE SEQUENCE [LARGE SCALE GENOMIC DNA]</scope>
</reference>
<organism evidence="1 2">
    <name type="scientific">Araneus ventricosus</name>
    <name type="common">Orbweaver spider</name>
    <name type="synonym">Epeira ventricosa</name>
    <dbReference type="NCBI Taxonomy" id="182803"/>
    <lineage>
        <taxon>Eukaryota</taxon>
        <taxon>Metazoa</taxon>
        <taxon>Ecdysozoa</taxon>
        <taxon>Arthropoda</taxon>
        <taxon>Chelicerata</taxon>
        <taxon>Arachnida</taxon>
        <taxon>Araneae</taxon>
        <taxon>Araneomorphae</taxon>
        <taxon>Entelegynae</taxon>
        <taxon>Araneoidea</taxon>
        <taxon>Araneidae</taxon>
        <taxon>Araneus</taxon>
    </lineage>
</organism>
<protein>
    <submittedName>
        <fullName evidence="1">Uncharacterized protein</fullName>
    </submittedName>
</protein>
<dbReference type="OrthoDB" id="6760940at2759"/>
<dbReference type="Proteomes" id="UP000499080">
    <property type="component" value="Unassembled WGS sequence"/>
</dbReference>
<dbReference type="EMBL" id="BGPR01006294">
    <property type="protein sequence ID" value="GBN17769.1"/>
    <property type="molecule type" value="Genomic_DNA"/>
</dbReference>
<sequence>MLLSAPQLATWDPVIPKTDPKIQHSKHDAMIGIRSIRDNQKKYYDHRVKDLEEFEPGQVVWITDKTTYIAYKGSYGRIKANHAASLSDLIENPRDIIRRNLSIFEHLLDYWNMIKIIQRENCQISQEAPHLFHFQMICQDLQACPTLLHQRRQHLVQRGLLSSFIKQGVIGQCDLRTDLIYNLGEV</sequence>